<dbReference type="Pfam" id="PF08281">
    <property type="entry name" value="Sigma70_r4_2"/>
    <property type="match status" value="1"/>
</dbReference>
<dbReference type="NCBIfam" id="TIGR02937">
    <property type="entry name" value="sigma70-ECF"/>
    <property type="match status" value="1"/>
</dbReference>
<evidence type="ECO:0000313" key="7">
    <source>
        <dbReference type="EMBL" id="SHI51214.1"/>
    </source>
</evidence>
<keyword evidence="2" id="KW-0805">Transcription regulation</keyword>
<keyword evidence="3" id="KW-0731">Sigma factor</keyword>
<dbReference type="AlphaFoldDB" id="A0A1M6BRJ0"/>
<feature type="domain" description="RNA polymerase sigma factor 70 region 4 type 2" evidence="6">
    <location>
        <begin position="130"/>
        <end position="182"/>
    </location>
</feature>
<dbReference type="InterPro" id="IPR013325">
    <property type="entry name" value="RNA_pol_sigma_r2"/>
</dbReference>
<dbReference type="RefSeq" id="WP_149677637.1">
    <property type="nucleotide sequence ID" value="NZ_DAONMB010000012.1"/>
</dbReference>
<evidence type="ECO:0000256" key="4">
    <source>
        <dbReference type="ARBA" id="ARBA00023163"/>
    </source>
</evidence>
<dbReference type="PANTHER" id="PTHR43133:SF51">
    <property type="entry name" value="RNA POLYMERASE SIGMA FACTOR"/>
    <property type="match status" value="1"/>
</dbReference>
<proteinExistence type="inferred from homology"/>
<dbReference type="InterPro" id="IPR007627">
    <property type="entry name" value="RNA_pol_sigma70_r2"/>
</dbReference>
<evidence type="ECO:0000259" key="6">
    <source>
        <dbReference type="Pfam" id="PF08281"/>
    </source>
</evidence>
<keyword evidence="8" id="KW-1185">Reference proteome</keyword>
<dbReference type="GO" id="GO:0003677">
    <property type="term" value="F:DNA binding"/>
    <property type="evidence" value="ECO:0007669"/>
    <property type="project" value="InterPro"/>
</dbReference>
<dbReference type="InterPro" id="IPR013324">
    <property type="entry name" value="RNA_pol_sigma_r3/r4-like"/>
</dbReference>
<dbReference type="GO" id="GO:0006352">
    <property type="term" value="P:DNA-templated transcription initiation"/>
    <property type="evidence" value="ECO:0007669"/>
    <property type="project" value="InterPro"/>
</dbReference>
<dbReference type="CDD" id="cd06171">
    <property type="entry name" value="Sigma70_r4"/>
    <property type="match status" value="1"/>
</dbReference>
<organism evidence="7 8">
    <name type="scientific">Thermoclostridium caenicola</name>
    <dbReference type="NCBI Taxonomy" id="659425"/>
    <lineage>
        <taxon>Bacteria</taxon>
        <taxon>Bacillati</taxon>
        <taxon>Bacillota</taxon>
        <taxon>Clostridia</taxon>
        <taxon>Eubacteriales</taxon>
        <taxon>Oscillospiraceae</taxon>
        <taxon>Thermoclostridium</taxon>
    </lineage>
</organism>
<dbReference type="SUPFAM" id="SSF88946">
    <property type="entry name" value="Sigma2 domain of RNA polymerase sigma factors"/>
    <property type="match status" value="1"/>
</dbReference>
<accession>A0A1M6BRJ0</accession>
<dbReference type="Gene3D" id="1.10.10.10">
    <property type="entry name" value="Winged helix-like DNA-binding domain superfamily/Winged helix DNA-binding domain"/>
    <property type="match status" value="1"/>
</dbReference>
<dbReference type="Pfam" id="PF04542">
    <property type="entry name" value="Sigma70_r2"/>
    <property type="match status" value="1"/>
</dbReference>
<evidence type="ECO:0000259" key="5">
    <source>
        <dbReference type="Pfam" id="PF04542"/>
    </source>
</evidence>
<dbReference type="Gene3D" id="1.10.1740.10">
    <property type="match status" value="1"/>
</dbReference>
<dbReference type="OrthoDB" id="9784984at2"/>
<keyword evidence="4" id="KW-0804">Transcription</keyword>
<dbReference type="InterPro" id="IPR014284">
    <property type="entry name" value="RNA_pol_sigma-70_dom"/>
</dbReference>
<dbReference type="GO" id="GO:0016987">
    <property type="term" value="F:sigma factor activity"/>
    <property type="evidence" value="ECO:0007669"/>
    <property type="project" value="UniProtKB-KW"/>
</dbReference>
<dbReference type="Proteomes" id="UP000324781">
    <property type="component" value="Unassembled WGS sequence"/>
</dbReference>
<evidence type="ECO:0000313" key="8">
    <source>
        <dbReference type="Proteomes" id="UP000324781"/>
    </source>
</evidence>
<sequence>MARQTVLYTVMEKEMQDYEVVRLCLEGRTEHFETLVDRYQKLVYSLAWSYLKDAQLAEDAAQEAFAKAYKHLASYNPAFRFSTWIARITANTCTDFLRKRKEFCPIEDAFEVTDPEGTPEQHVIGRETKDRLEGLINRLDPKYRQPLMLYHLAGMKYEEIAEYLKVPMSIVKNRIFRARKMLRQAMED</sequence>
<comment type="similarity">
    <text evidence="1">Belongs to the sigma-70 factor family. ECF subfamily.</text>
</comment>
<dbReference type="SUPFAM" id="SSF88659">
    <property type="entry name" value="Sigma3 and sigma4 domains of RNA polymerase sigma factors"/>
    <property type="match status" value="1"/>
</dbReference>
<evidence type="ECO:0000256" key="1">
    <source>
        <dbReference type="ARBA" id="ARBA00010641"/>
    </source>
</evidence>
<gene>
    <name evidence="7" type="ORF">SAMN05444373_100395</name>
</gene>
<dbReference type="PANTHER" id="PTHR43133">
    <property type="entry name" value="RNA POLYMERASE ECF-TYPE SIGMA FACTO"/>
    <property type="match status" value="1"/>
</dbReference>
<evidence type="ECO:0000256" key="3">
    <source>
        <dbReference type="ARBA" id="ARBA00023082"/>
    </source>
</evidence>
<name>A0A1M6BRJ0_9FIRM</name>
<dbReference type="InterPro" id="IPR036388">
    <property type="entry name" value="WH-like_DNA-bd_sf"/>
</dbReference>
<dbReference type="InterPro" id="IPR013249">
    <property type="entry name" value="RNA_pol_sigma70_r4_t2"/>
</dbReference>
<protein>
    <submittedName>
        <fullName evidence="7">RNA polymerase sigma-70 factor, ECF subfamily</fullName>
    </submittedName>
</protein>
<reference evidence="7 8" key="1">
    <citation type="submission" date="2016-11" db="EMBL/GenBank/DDBJ databases">
        <authorList>
            <person name="Varghese N."/>
            <person name="Submissions S."/>
        </authorList>
    </citation>
    <scope>NUCLEOTIDE SEQUENCE [LARGE SCALE GENOMIC DNA]</scope>
    <source>
        <strain evidence="7 8">DSM 19027</strain>
    </source>
</reference>
<dbReference type="InterPro" id="IPR039425">
    <property type="entry name" value="RNA_pol_sigma-70-like"/>
</dbReference>
<dbReference type="EMBL" id="FQZP01000003">
    <property type="protein sequence ID" value="SHI51214.1"/>
    <property type="molecule type" value="Genomic_DNA"/>
</dbReference>
<feature type="domain" description="RNA polymerase sigma-70 region 2" evidence="5">
    <location>
        <begin position="35"/>
        <end position="101"/>
    </location>
</feature>
<evidence type="ECO:0000256" key="2">
    <source>
        <dbReference type="ARBA" id="ARBA00023015"/>
    </source>
</evidence>